<dbReference type="SMART" id="SM00942">
    <property type="entry name" value="PriCT_1"/>
    <property type="match status" value="1"/>
</dbReference>
<dbReference type="InterPro" id="IPR015330">
    <property type="entry name" value="DNA_primase/pol_bifunc_N"/>
</dbReference>
<dbReference type="Proteomes" id="UP001597189">
    <property type="component" value="Unassembled WGS sequence"/>
</dbReference>
<organism evidence="3 4">
    <name type="scientific">Levilactobacillus lanxiensis</name>
    <dbReference type="NCBI Taxonomy" id="2799568"/>
    <lineage>
        <taxon>Bacteria</taxon>
        <taxon>Bacillati</taxon>
        <taxon>Bacillota</taxon>
        <taxon>Bacilli</taxon>
        <taxon>Lactobacillales</taxon>
        <taxon>Lactobacillaceae</taxon>
        <taxon>Levilactobacillus</taxon>
    </lineage>
</organism>
<evidence type="ECO:0000313" key="4">
    <source>
        <dbReference type="Proteomes" id="UP001597189"/>
    </source>
</evidence>
<evidence type="ECO:0000259" key="2">
    <source>
        <dbReference type="SMART" id="SM00943"/>
    </source>
</evidence>
<dbReference type="RefSeq" id="WP_203646150.1">
    <property type="nucleotide sequence ID" value="NZ_BOLN01000008.1"/>
</dbReference>
<accession>A0ABW4D3F1</accession>
<comment type="caution">
    <text evidence="3">The sequence shown here is derived from an EMBL/GenBank/DDBJ whole genome shotgun (WGS) entry which is preliminary data.</text>
</comment>
<keyword evidence="4" id="KW-1185">Reference proteome</keyword>
<feature type="domain" description="DNA primase/polymerase bifunctional N-terminal" evidence="2">
    <location>
        <begin position="7"/>
        <end position="166"/>
    </location>
</feature>
<dbReference type="SUPFAM" id="SSF56747">
    <property type="entry name" value="Prim-pol domain"/>
    <property type="match status" value="1"/>
</dbReference>
<proteinExistence type="predicted"/>
<evidence type="ECO:0000313" key="3">
    <source>
        <dbReference type="EMBL" id="MFD1456112.1"/>
    </source>
</evidence>
<protein>
    <submittedName>
        <fullName evidence="3">Bifunctional DNA primase/polymerase</fullName>
    </submittedName>
</protein>
<dbReference type="InterPro" id="IPR014820">
    <property type="entry name" value="PriCT_1"/>
</dbReference>
<reference evidence="4" key="1">
    <citation type="journal article" date="2019" name="Int. J. Syst. Evol. Microbiol.">
        <title>The Global Catalogue of Microorganisms (GCM) 10K type strain sequencing project: providing services to taxonomists for standard genome sequencing and annotation.</title>
        <authorList>
            <consortium name="The Broad Institute Genomics Platform"/>
            <consortium name="The Broad Institute Genome Sequencing Center for Infectious Disease"/>
            <person name="Wu L."/>
            <person name="Ma J."/>
        </authorList>
    </citation>
    <scope>NUCLEOTIDE SEQUENCE [LARGE SCALE GENOMIC DNA]</scope>
    <source>
        <strain evidence="4">CCM 8979</strain>
    </source>
</reference>
<feature type="domain" description="Primase C-terminal 1" evidence="1">
    <location>
        <begin position="193"/>
        <end position="259"/>
    </location>
</feature>
<dbReference type="EMBL" id="JBHTOD010000008">
    <property type="protein sequence ID" value="MFD1456112.1"/>
    <property type="molecule type" value="Genomic_DNA"/>
</dbReference>
<dbReference type="SMART" id="SM00943">
    <property type="entry name" value="Prim-Pol"/>
    <property type="match status" value="1"/>
</dbReference>
<name>A0ABW4D3F1_9LACO</name>
<gene>
    <name evidence="3" type="ORF">ACFQ44_10580</name>
</gene>
<dbReference type="Pfam" id="PF08708">
    <property type="entry name" value="PriCT_1"/>
    <property type="match status" value="1"/>
</dbReference>
<dbReference type="CDD" id="cd04859">
    <property type="entry name" value="Prim_Pol"/>
    <property type="match status" value="1"/>
</dbReference>
<evidence type="ECO:0000259" key="1">
    <source>
        <dbReference type="SMART" id="SM00942"/>
    </source>
</evidence>
<dbReference type="Pfam" id="PF09250">
    <property type="entry name" value="Prim-Pol"/>
    <property type="match status" value="1"/>
</dbReference>
<sequence>MSVLEKALELVNQGYSVFPLATGTKIPPKGHHGYLEASKDPQRVSEWFNNNPTWNLGLSLAATGLIVVDVDLHSTDKNGMQSIKKLAAKGNIIPGDTYIEKTPHSGLHYFFKTTGDDTLTSQVNAWPGVDLITNFTVMAPSGIDGTEYTSIVTGKLSDALYLPDWLAAKLVPERRHFSPSKRVRNHTGKLLDDMATGVTGKGTRDNWLTSIVGRMVAAGASPESVYQLACTVNDEYISPPLEGREVAKIFNSVLRKEARQFGKENTRRC</sequence>